<reference evidence="2" key="1">
    <citation type="submission" date="2022-04" db="EMBL/GenBank/DDBJ databases">
        <title>Corynebacterium kalidii LD5P10.</title>
        <authorList>
            <person name="Sun J.Q."/>
        </authorList>
    </citation>
    <scope>NUCLEOTIDE SEQUENCE</scope>
    <source>
        <strain evidence="2">LD5P10</strain>
    </source>
</reference>
<feature type="transmembrane region" description="Helical" evidence="1">
    <location>
        <begin position="79"/>
        <end position="101"/>
    </location>
</feature>
<dbReference type="RefSeq" id="WP_244803696.1">
    <property type="nucleotide sequence ID" value="NZ_JALIEA010000011.1"/>
</dbReference>
<dbReference type="EMBL" id="JALIEA010000011">
    <property type="protein sequence ID" value="MCJ7857970.1"/>
    <property type="molecule type" value="Genomic_DNA"/>
</dbReference>
<keyword evidence="3" id="KW-1185">Reference proteome</keyword>
<keyword evidence="1" id="KW-1133">Transmembrane helix</keyword>
<gene>
    <name evidence="2" type="ORF">MUN33_04465</name>
</gene>
<organism evidence="2 3">
    <name type="scientific">Corynebacterium kalidii</name>
    <dbReference type="NCBI Taxonomy" id="2931982"/>
    <lineage>
        <taxon>Bacteria</taxon>
        <taxon>Bacillati</taxon>
        <taxon>Actinomycetota</taxon>
        <taxon>Actinomycetes</taxon>
        <taxon>Mycobacteriales</taxon>
        <taxon>Corynebacteriaceae</taxon>
        <taxon>Corynebacterium</taxon>
    </lineage>
</organism>
<dbReference type="AlphaFoldDB" id="A0A9X2B1R2"/>
<proteinExistence type="predicted"/>
<comment type="caution">
    <text evidence="2">The sequence shown here is derived from an EMBL/GenBank/DDBJ whole genome shotgun (WGS) entry which is preliminary data.</text>
</comment>
<keyword evidence="1" id="KW-0812">Transmembrane</keyword>
<evidence type="ECO:0000256" key="1">
    <source>
        <dbReference type="SAM" id="Phobius"/>
    </source>
</evidence>
<sequence length="213" mass="21939">MTKRRYVHALVTHPLIAALITVVLSLVSVVGLALPWARMAVSAAPGGSGDADMFFTLSGFGTMVSTFEAVGLQESRIEPAFLSTGVVLLFLALASAVLIAFTALRRIAALVVAGSGAGLAAYAVYGLVTGMGLEKRMFSGDASGMGEQEAALVQRLLDALTTSTGPGEYVVLVAGVLLLLLGGYLAVRAGYPWLPATGTTTPGTGRTTHEEPR</sequence>
<feature type="transmembrane region" description="Helical" evidence="1">
    <location>
        <begin position="12"/>
        <end position="34"/>
    </location>
</feature>
<accession>A0A9X2B1R2</accession>
<feature type="transmembrane region" description="Helical" evidence="1">
    <location>
        <begin position="54"/>
        <end position="72"/>
    </location>
</feature>
<dbReference type="Proteomes" id="UP001139207">
    <property type="component" value="Unassembled WGS sequence"/>
</dbReference>
<feature type="transmembrane region" description="Helical" evidence="1">
    <location>
        <begin position="107"/>
        <end position="128"/>
    </location>
</feature>
<name>A0A9X2B1R2_9CORY</name>
<protein>
    <submittedName>
        <fullName evidence="2">Uncharacterized protein</fullName>
    </submittedName>
</protein>
<feature type="transmembrane region" description="Helical" evidence="1">
    <location>
        <begin position="169"/>
        <end position="187"/>
    </location>
</feature>
<evidence type="ECO:0000313" key="3">
    <source>
        <dbReference type="Proteomes" id="UP001139207"/>
    </source>
</evidence>
<evidence type="ECO:0000313" key="2">
    <source>
        <dbReference type="EMBL" id="MCJ7857970.1"/>
    </source>
</evidence>
<keyword evidence="1" id="KW-0472">Membrane</keyword>